<evidence type="ECO:0000256" key="1">
    <source>
        <dbReference type="ARBA" id="ARBA00004123"/>
    </source>
</evidence>
<dbReference type="Gramene" id="AUR62007538-RA">
    <property type="protein sequence ID" value="AUR62007538-RA:cds"/>
    <property type="gene ID" value="AUR62007538"/>
</dbReference>
<evidence type="ECO:0000313" key="9">
    <source>
        <dbReference type="EnsemblPlants" id="AUR62007538-RA:cds"/>
    </source>
</evidence>
<proteinExistence type="inferred from homology"/>
<evidence type="ECO:0000259" key="8">
    <source>
        <dbReference type="PROSITE" id="PS51667"/>
    </source>
</evidence>
<reference evidence="9" key="1">
    <citation type="journal article" date="2017" name="Nature">
        <title>The genome of Chenopodium quinoa.</title>
        <authorList>
            <person name="Jarvis D.E."/>
            <person name="Ho Y.S."/>
            <person name="Lightfoot D.J."/>
            <person name="Schmoeckel S.M."/>
            <person name="Li B."/>
            <person name="Borm T.J.A."/>
            <person name="Ohyanagi H."/>
            <person name="Mineta K."/>
            <person name="Michell C.T."/>
            <person name="Saber N."/>
            <person name="Kharbatia N.M."/>
            <person name="Rupper R.R."/>
            <person name="Sharp A.R."/>
            <person name="Dally N."/>
            <person name="Boughton B.A."/>
            <person name="Woo Y.H."/>
            <person name="Gao G."/>
            <person name="Schijlen E.G.W.M."/>
            <person name="Guo X."/>
            <person name="Momin A.A."/>
            <person name="Negrao S."/>
            <person name="Al-Babili S."/>
            <person name="Gehring C."/>
            <person name="Roessner U."/>
            <person name="Jung C."/>
            <person name="Murphy K."/>
            <person name="Arold S.T."/>
            <person name="Gojobori T."/>
            <person name="van der Linden C.G."/>
            <person name="van Loo E.N."/>
            <person name="Jellen E.N."/>
            <person name="Maughan P.J."/>
            <person name="Tester M."/>
        </authorList>
    </citation>
    <scope>NUCLEOTIDE SEQUENCE [LARGE SCALE GENOMIC DNA]</scope>
    <source>
        <strain evidence="9">cv. PI 614886</strain>
    </source>
</reference>
<keyword evidence="5" id="KW-0804">Transcription</keyword>
<dbReference type="InterPro" id="IPR014978">
    <property type="entry name" value="Gln-Leu-Gln_QLQ"/>
</dbReference>
<accession>A0A803L6P9</accession>
<dbReference type="GO" id="GO:0099402">
    <property type="term" value="P:plant organ development"/>
    <property type="evidence" value="ECO:0007669"/>
    <property type="project" value="UniProtKB-ARBA"/>
</dbReference>
<feature type="short sequence motif" description="Bipartite nuclear localization signal" evidence="4">
    <location>
        <begin position="225"/>
        <end position="235"/>
    </location>
</feature>
<comment type="subcellular location">
    <subcellularLocation>
        <location evidence="1 4 5">Nucleus</location>
    </subcellularLocation>
</comment>
<dbReference type="PROSITE" id="PS51667">
    <property type="entry name" value="WRC"/>
    <property type="match status" value="1"/>
</dbReference>
<feature type="domain" description="QLQ" evidence="7">
    <location>
        <begin position="151"/>
        <end position="186"/>
    </location>
</feature>
<dbReference type="InterPro" id="IPR014977">
    <property type="entry name" value="WRC_dom"/>
</dbReference>
<name>A0A803L6P9_CHEQI</name>
<evidence type="ECO:0000256" key="3">
    <source>
        <dbReference type="ARBA" id="ARBA00023242"/>
    </source>
</evidence>
<dbReference type="Proteomes" id="UP000596660">
    <property type="component" value="Unplaced"/>
</dbReference>
<evidence type="ECO:0000256" key="2">
    <source>
        <dbReference type="ARBA" id="ARBA00008122"/>
    </source>
</evidence>
<dbReference type="PANTHER" id="PTHR31602:SF42">
    <property type="entry name" value="GROWTH-REGULATING FACTOR 2"/>
    <property type="match status" value="1"/>
</dbReference>
<protein>
    <recommendedName>
        <fullName evidence="5">Growth-regulating factor</fullName>
    </recommendedName>
</protein>
<dbReference type="InterPro" id="IPR031137">
    <property type="entry name" value="GRF"/>
</dbReference>
<comment type="function">
    <text evidence="5">Transcription activator.</text>
</comment>
<dbReference type="PANTHER" id="PTHR31602">
    <property type="entry name" value="GROWTH-REGULATING FACTOR 5"/>
    <property type="match status" value="1"/>
</dbReference>
<dbReference type="OMA" id="HRQANWI"/>
<keyword evidence="5" id="KW-0805">Transcription regulation</keyword>
<sequence length="621" mass="67383">MDFDGLVVGQTAVSSSCSDHQNQILEGKPKCSINGSGLIKQERSDPFVDEDNRVAKIVKRADDLGLRSDNAVPKQQMLSFSSSTKPQQLSFLSAKDVNFISDNKNAQNLLLSYFQQQQQQQLPSYSRTPAGFNHGNLNGSMHGSFSGIRGPFTPAQWIELEHQAMIYKYITANVPVPANLLIPIRKALCSSGFPGFSFGSYPPHSYGWGTFHLGFSGSTDPEPGRCRRTDGKKWRCSKDAVPDQKYCERHINRGRHRSRKPVEGHTGQAASGPTNTKVIPAMSSSMSSLVTSTGGASNSTVTIAHQHHIKGLQPPGANNAAADSIVNRPRYPNVTFLESDYSLSKFNPQDSPLGFHDEQGLSTMPPTMNLKTNDSPFSIAKQHIQLDDSSQSEFGLVSTDSLLNPTQKSAYLGCKSYNSSILEFNAQQTQDQYPLRHFMDVWPKDNSNRSSIPWPEDSLKSDWTQLSMSIPMSTTDFSSSSSPNQEKATVSPLRLSREFDPSQMGVGVGTIVGETGMKQNAWIPISWGNNSMGGPLGEVLNNTSNITSALNLKGDQRCDGSPQLGSSPTGVLQKSTFVSLSNSSSAGSPRAENKKTLEGANLCDDILGSAVHASSTFVPSM</sequence>
<comment type="similarity">
    <text evidence="2 5">Belongs to the GRF family.</text>
</comment>
<feature type="short sequence motif" description="Bipartite nuclear localization signal" evidence="4">
    <location>
        <begin position="253"/>
        <end position="260"/>
    </location>
</feature>
<dbReference type="GO" id="GO:0005524">
    <property type="term" value="F:ATP binding"/>
    <property type="evidence" value="ECO:0007669"/>
    <property type="project" value="UniProtKB-UniRule"/>
</dbReference>
<dbReference type="SMART" id="SM00951">
    <property type="entry name" value="QLQ"/>
    <property type="match status" value="1"/>
</dbReference>
<feature type="domain" description="WRC" evidence="8">
    <location>
        <begin position="220"/>
        <end position="264"/>
    </location>
</feature>
<dbReference type="EnsemblPlants" id="AUR62007538-RA">
    <property type="protein sequence ID" value="AUR62007538-RA:cds"/>
    <property type="gene ID" value="AUR62007538"/>
</dbReference>
<feature type="region of interest" description="Disordered" evidence="6">
    <location>
        <begin position="251"/>
        <end position="275"/>
    </location>
</feature>
<evidence type="ECO:0000256" key="4">
    <source>
        <dbReference type="PROSITE-ProRule" id="PRU01002"/>
    </source>
</evidence>
<dbReference type="PROSITE" id="PS51666">
    <property type="entry name" value="QLQ"/>
    <property type="match status" value="1"/>
</dbReference>
<dbReference type="AlphaFoldDB" id="A0A803L6P9"/>
<organism evidence="9 10">
    <name type="scientific">Chenopodium quinoa</name>
    <name type="common">Quinoa</name>
    <dbReference type="NCBI Taxonomy" id="63459"/>
    <lineage>
        <taxon>Eukaryota</taxon>
        <taxon>Viridiplantae</taxon>
        <taxon>Streptophyta</taxon>
        <taxon>Embryophyta</taxon>
        <taxon>Tracheophyta</taxon>
        <taxon>Spermatophyta</taxon>
        <taxon>Magnoliopsida</taxon>
        <taxon>eudicotyledons</taxon>
        <taxon>Gunneridae</taxon>
        <taxon>Pentapetalae</taxon>
        <taxon>Caryophyllales</taxon>
        <taxon>Chenopodiaceae</taxon>
        <taxon>Chenopodioideae</taxon>
        <taxon>Atripliceae</taxon>
        <taxon>Chenopodium</taxon>
    </lineage>
</organism>
<dbReference type="GO" id="GO:0006355">
    <property type="term" value="P:regulation of DNA-templated transcription"/>
    <property type="evidence" value="ECO:0007669"/>
    <property type="project" value="InterPro"/>
</dbReference>
<dbReference type="GO" id="GO:0005634">
    <property type="term" value="C:nucleus"/>
    <property type="evidence" value="ECO:0007669"/>
    <property type="project" value="UniProtKB-SubCell"/>
</dbReference>
<comment type="domain">
    <text evidence="5">The QLQ domain and WRC domain may be involved in protein-protein interaction and DNA-binding, respectively.</text>
</comment>
<keyword evidence="10" id="KW-1185">Reference proteome</keyword>
<evidence type="ECO:0000313" key="10">
    <source>
        <dbReference type="Proteomes" id="UP000596660"/>
    </source>
</evidence>
<dbReference type="GO" id="GO:0006351">
    <property type="term" value="P:DNA-templated transcription"/>
    <property type="evidence" value="ECO:0007669"/>
    <property type="project" value="UniProtKB-UniRule"/>
</dbReference>
<keyword evidence="5" id="KW-0010">Activator</keyword>
<evidence type="ECO:0000256" key="5">
    <source>
        <dbReference type="RuleBase" id="RU367127"/>
    </source>
</evidence>
<evidence type="ECO:0000256" key="6">
    <source>
        <dbReference type="SAM" id="MobiDB-lite"/>
    </source>
</evidence>
<keyword evidence="3 4" id="KW-0539">Nucleus</keyword>
<dbReference type="Pfam" id="PF08879">
    <property type="entry name" value="WRC"/>
    <property type="match status" value="1"/>
</dbReference>
<dbReference type="Pfam" id="PF08880">
    <property type="entry name" value="QLQ"/>
    <property type="match status" value="1"/>
</dbReference>
<evidence type="ECO:0000259" key="7">
    <source>
        <dbReference type="PROSITE" id="PS51666"/>
    </source>
</evidence>
<reference evidence="9" key="2">
    <citation type="submission" date="2021-03" db="UniProtKB">
        <authorList>
            <consortium name="EnsemblPlants"/>
        </authorList>
    </citation>
    <scope>IDENTIFICATION</scope>
</reference>